<evidence type="ECO:0000313" key="1">
    <source>
        <dbReference type="EMBL" id="ERN01496.1"/>
    </source>
</evidence>
<keyword evidence="2" id="KW-1185">Reference proteome</keyword>
<protein>
    <submittedName>
        <fullName evidence="1">Uncharacterized protein</fullName>
    </submittedName>
</protein>
<evidence type="ECO:0000313" key="2">
    <source>
        <dbReference type="Proteomes" id="UP000017836"/>
    </source>
</evidence>
<dbReference type="Gramene" id="ERN01496">
    <property type="protein sequence ID" value="ERN01496"/>
    <property type="gene ID" value="AMTR_s00002p00270200"/>
</dbReference>
<dbReference type="AlphaFoldDB" id="W1P1P5"/>
<gene>
    <name evidence="1" type="ORF">AMTR_s00002p00270200</name>
</gene>
<accession>W1P1P5</accession>
<organism evidence="1 2">
    <name type="scientific">Amborella trichopoda</name>
    <dbReference type="NCBI Taxonomy" id="13333"/>
    <lineage>
        <taxon>Eukaryota</taxon>
        <taxon>Viridiplantae</taxon>
        <taxon>Streptophyta</taxon>
        <taxon>Embryophyta</taxon>
        <taxon>Tracheophyta</taxon>
        <taxon>Spermatophyta</taxon>
        <taxon>Magnoliopsida</taxon>
        <taxon>Amborellales</taxon>
        <taxon>Amborellaceae</taxon>
        <taxon>Amborella</taxon>
    </lineage>
</organism>
<proteinExistence type="predicted"/>
<dbReference type="Proteomes" id="UP000017836">
    <property type="component" value="Unassembled WGS sequence"/>
</dbReference>
<sequence length="92" mass="10264">MGRTIIENEIITVSFDIANNRVGAGNVGGRRGRQIYRCQCQCWRQELLESVVLPMAVIELVIGALAISEPNGHMTIDIVFPLMEKDVLNTHK</sequence>
<dbReference type="EMBL" id="KI394767">
    <property type="protein sequence ID" value="ERN01496.1"/>
    <property type="molecule type" value="Genomic_DNA"/>
</dbReference>
<name>W1P1P5_AMBTC</name>
<reference evidence="2" key="1">
    <citation type="journal article" date="2013" name="Science">
        <title>The Amborella genome and the evolution of flowering plants.</title>
        <authorList>
            <consortium name="Amborella Genome Project"/>
        </authorList>
    </citation>
    <scope>NUCLEOTIDE SEQUENCE [LARGE SCALE GENOMIC DNA]</scope>
</reference>
<dbReference type="HOGENOM" id="CLU_2416209_0_0_1"/>